<comment type="domain">
    <text evidence="6">The SBD domain (substrate-binding domain) mediates the interaction with substrate proteins. It is related to the TRAF family.</text>
</comment>
<dbReference type="SUPFAM" id="SSF49599">
    <property type="entry name" value="TRAF domain-like"/>
    <property type="match status" value="1"/>
</dbReference>
<dbReference type="EC" id="2.3.2.27" evidence="6"/>
<dbReference type="InterPro" id="IPR008974">
    <property type="entry name" value="TRAF-like"/>
</dbReference>
<keyword evidence="9" id="KW-1185">Reference proteome</keyword>
<comment type="pathway">
    <text evidence="6">Protein modification; protein ubiquitination.</text>
</comment>
<dbReference type="PANTHER" id="PTHR45877:SF2">
    <property type="entry name" value="E3 UBIQUITIN-PROTEIN LIGASE SINA-RELATED"/>
    <property type="match status" value="1"/>
</dbReference>
<dbReference type="GO" id="GO:0043161">
    <property type="term" value="P:proteasome-mediated ubiquitin-dependent protein catabolic process"/>
    <property type="evidence" value="ECO:0007669"/>
    <property type="project" value="TreeGrafter"/>
</dbReference>
<dbReference type="Pfam" id="PF03145">
    <property type="entry name" value="Sina_TRAF"/>
    <property type="match status" value="1"/>
</dbReference>
<evidence type="ECO:0000256" key="2">
    <source>
        <dbReference type="ARBA" id="ARBA00022723"/>
    </source>
</evidence>
<evidence type="ECO:0000256" key="1">
    <source>
        <dbReference type="ARBA" id="ARBA00009119"/>
    </source>
</evidence>
<dbReference type="Proteomes" id="UP001174909">
    <property type="component" value="Unassembled WGS sequence"/>
</dbReference>
<dbReference type="GO" id="GO:0061630">
    <property type="term" value="F:ubiquitin protein ligase activity"/>
    <property type="evidence" value="ECO:0007669"/>
    <property type="project" value="UniProtKB-EC"/>
</dbReference>
<keyword evidence="4 6" id="KW-0862">Zinc</keyword>
<comment type="caution">
    <text evidence="8">The sequence shown here is derived from an EMBL/GenBank/DDBJ whole genome shotgun (WGS) entry which is preliminary data.</text>
</comment>
<protein>
    <recommendedName>
        <fullName evidence="6">E3 ubiquitin-protein ligase</fullName>
        <ecNumber evidence="6">2.3.2.27</ecNumber>
    </recommendedName>
</protein>
<reference evidence="8" key="1">
    <citation type="submission" date="2023-03" db="EMBL/GenBank/DDBJ databases">
        <authorList>
            <person name="Steffen K."/>
            <person name="Cardenas P."/>
        </authorList>
    </citation>
    <scope>NUCLEOTIDE SEQUENCE</scope>
</reference>
<accession>A0AA35RY71</accession>
<evidence type="ECO:0000256" key="6">
    <source>
        <dbReference type="RuleBase" id="RU201113"/>
    </source>
</evidence>
<dbReference type="EMBL" id="CASHTH010001727">
    <property type="protein sequence ID" value="CAI8019113.1"/>
    <property type="molecule type" value="Genomic_DNA"/>
</dbReference>
<feature type="domain" description="SIAH-type" evidence="7">
    <location>
        <begin position="1"/>
        <end position="33"/>
    </location>
</feature>
<evidence type="ECO:0000256" key="4">
    <source>
        <dbReference type="ARBA" id="ARBA00022833"/>
    </source>
</evidence>
<comment type="catalytic activity">
    <reaction evidence="6">
        <text>S-ubiquitinyl-[E2 ubiquitin-conjugating enzyme]-L-cysteine + [acceptor protein]-L-lysine = [E2 ubiquitin-conjugating enzyme]-L-cysteine + N(6)-ubiquitinyl-[acceptor protein]-L-lysine.</text>
        <dbReference type="EC" id="2.3.2.27"/>
    </reaction>
</comment>
<comment type="function">
    <text evidence="6">E3 ubiquitin-protein ligase that mediates ubiquitination and subsequent proteasomal degradation of target proteins. E3 ubiquitin ligases accept ubiquitin from an E2 ubiquitin-conjugating enzyme in the form of a thioester and then directly transfers the ubiquitin to targeted substrates.</text>
</comment>
<organism evidence="8 9">
    <name type="scientific">Geodia barretti</name>
    <name type="common">Barrett's horny sponge</name>
    <dbReference type="NCBI Taxonomy" id="519541"/>
    <lineage>
        <taxon>Eukaryota</taxon>
        <taxon>Metazoa</taxon>
        <taxon>Porifera</taxon>
        <taxon>Demospongiae</taxon>
        <taxon>Heteroscleromorpha</taxon>
        <taxon>Tetractinellida</taxon>
        <taxon>Astrophorina</taxon>
        <taxon>Geodiidae</taxon>
        <taxon>Geodia</taxon>
    </lineage>
</organism>
<dbReference type="Pfam" id="PF21361">
    <property type="entry name" value="Sina_ZnF"/>
    <property type="match status" value="1"/>
</dbReference>
<dbReference type="AlphaFoldDB" id="A0AA35RY71"/>
<dbReference type="InterPro" id="IPR018121">
    <property type="entry name" value="7-in-absentia-prot_TRAF-dom"/>
</dbReference>
<comment type="similarity">
    <text evidence="1 6">Belongs to the SINA (Seven in absentia) family.</text>
</comment>
<dbReference type="GO" id="GO:0005737">
    <property type="term" value="C:cytoplasm"/>
    <property type="evidence" value="ECO:0007669"/>
    <property type="project" value="InterPro"/>
</dbReference>
<evidence type="ECO:0000256" key="5">
    <source>
        <dbReference type="PROSITE-ProRule" id="PRU00455"/>
    </source>
</evidence>
<dbReference type="Gene3D" id="2.60.210.10">
    <property type="entry name" value="Apoptosis, Tumor Necrosis Factor Receptor Associated Protein 2, Chain A"/>
    <property type="match status" value="1"/>
</dbReference>
<keyword evidence="3 5" id="KW-0863">Zinc-finger</keyword>
<name>A0AA35RY71_GEOBA</name>
<evidence type="ECO:0000259" key="7">
    <source>
        <dbReference type="PROSITE" id="PS51081"/>
    </source>
</evidence>
<proteinExistence type="inferred from homology"/>
<dbReference type="GO" id="GO:0008270">
    <property type="term" value="F:zinc ion binding"/>
    <property type="evidence" value="ECO:0007669"/>
    <property type="project" value="UniProtKB-KW"/>
</dbReference>
<dbReference type="Gene3D" id="3.30.160.60">
    <property type="entry name" value="Classic Zinc Finger"/>
    <property type="match status" value="1"/>
</dbReference>
<evidence type="ECO:0000313" key="9">
    <source>
        <dbReference type="Proteomes" id="UP001174909"/>
    </source>
</evidence>
<keyword evidence="6" id="KW-0833">Ubl conjugation pathway</keyword>
<dbReference type="PROSITE" id="PS51081">
    <property type="entry name" value="ZF_SIAH"/>
    <property type="match status" value="1"/>
</dbReference>
<comment type="domain">
    <text evidence="6">The RING-type zinc finger domain is essential for ubiquitin ligase activity.</text>
</comment>
<dbReference type="FunFam" id="2.60.210.10:FF:000002">
    <property type="entry name" value="E3 ubiquitin-protein ligase"/>
    <property type="match status" value="1"/>
</dbReference>
<dbReference type="InterPro" id="IPR013010">
    <property type="entry name" value="Znf_SIAH"/>
</dbReference>
<feature type="non-terminal residue" evidence="8">
    <location>
        <position position="1"/>
    </location>
</feature>
<gene>
    <name evidence="8" type="ORF">GBAR_LOCUS11512</name>
</gene>
<dbReference type="InterPro" id="IPR004162">
    <property type="entry name" value="SINA-like_animal"/>
</dbReference>
<sequence>CERRPYACPCPGTSCKLEGPLDDVLNHLLTAHKTITTLGGEDIVFLATDIHLPGAVDWVMIQCCFDHYFMLVLEKQERHEGHQQFFAIVQLIGTEKEANAFRCVCVLASFANSMPCSLSFLSIHCSISSVICSNDCLIFETAMASYFGDNGNLAIIVTIYKTSYY</sequence>
<dbReference type="GO" id="GO:0031624">
    <property type="term" value="F:ubiquitin conjugating enzyme binding"/>
    <property type="evidence" value="ECO:0007669"/>
    <property type="project" value="TreeGrafter"/>
</dbReference>
<evidence type="ECO:0000313" key="8">
    <source>
        <dbReference type="EMBL" id="CAI8019113.1"/>
    </source>
</evidence>
<evidence type="ECO:0000256" key="3">
    <source>
        <dbReference type="ARBA" id="ARBA00022771"/>
    </source>
</evidence>
<dbReference type="PANTHER" id="PTHR45877">
    <property type="entry name" value="E3 UBIQUITIN-PROTEIN LIGASE SIAH2"/>
    <property type="match status" value="1"/>
</dbReference>
<keyword evidence="2 6" id="KW-0479">Metal-binding</keyword>